<evidence type="ECO:0000313" key="2">
    <source>
        <dbReference type="Proteomes" id="UP000054217"/>
    </source>
</evidence>
<dbReference type="Proteomes" id="UP000054217">
    <property type="component" value="Unassembled WGS sequence"/>
</dbReference>
<dbReference type="AlphaFoldDB" id="A0A0C3N1E3"/>
<dbReference type="InParanoid" id="A0A0C3N1E3"/>
<accession>A0A0C3N1E3</accession>
<keyword evidence="2" id="KW-1185">Reference proteome</keyword>
<organism evidence="1 2">
    <name type="scientific">Pisolithus tinctorius Marx 270</name>
    <dbReference type="NCBI Taxonomy" id="870435"/>
    <lineage>
        <taxon>Eukaryota</taxon>
        <taxon>Fungi</taxon>
        <taxon>Dikarya</taxon>
        <taxon>Basidiomycota</taxon>
        <taxon>Agaricomycotina</taxon>
        <taxon>Agaricomycetes</taxon>
        <taxon>Agaricomycetidae</taxon>
        <taxon>Boletales</taxon>
        <taxon>Sclerodermatineae</taxon>
        <taxon>Pisolithaceae</taxon>
        <taxon>Pisolithus</taxon>
    </lineage>
</organism>
<sequence>MAAPDQVLINFPRQLIKKTNLPTPIPYACPTPSQSQSHSTSYFTTHDHISFCPAFPAPIRTPTSQYPQPHFGYHLAVQSHFTAPVDLPGFCEFRAGTKMELHEIGTFDNHPLPTLPDHSAGMTSGGIANHGKTDGNKCNYIAAKVKVLCRWCALSTEKKVTRKNLLRHLREAHLHYPR</sequence>
<dbReference type="EMBL" id="KN832082">
    <property type="protein sequence ID" value="KIN94894.1"/>
    <property type="molecule type" value="Genomic_DNA"/>
</dbReference>
<gene>
    <name evidence="1" type="ORF">M404DRAFT_1007908</name>
</gene>
<protein>
    <submittedName>
        <fullName evidence="1">Uncharacterized protein</fullName>
    </submittedName>
</protein>
<dbReference type="OrthoDB" id="2686709at2759"/>
<dbReference type="HOGENOM" id="CLU_1511187_0_0_1"/>
<evidence type="ECO:0000313" key="1">
    <source>
        <dbReference type="EMBL" id="KIN94894.1"/>
    </source>
</evidence>
<proteinExistence type="predicted"/>
<reference evidence="2" key="2">
    <citation type="submission" date="2015-01" db="EMBL/GenBank/DDBJ databases">
        <title>Evolutionary Origins and Diversification of the Mycorrhizal Mutualists.</title>
        <authorList>
            <consortium name="DOE Joint Genome Institute"/>
            <consortium name="Mycorrhizal Genomics Consortium"/>
            <person name="Kohler A."/>
            <person name="Kuo A."/>
            <person name="Nagy L.G."/>
            <person name="Floudas D."/>
            <person name="Copeland A."/>
            <person name="Barry K.W."/>
            <person name="Cichocki N."/>
            <person name="Veneault-Fourrey C."/>
            <person name="LaButti K."/>
            <person name="Lindquist E.A."/>
            <person name="Lipzen A."/>
            <person name="Lundell T."/>
            <person name="Morin E."/>
            <person name="Murat C."/>
            <person name="Riley R."/>
            <person name="Ohm R."/>
            <person name="Sun H."/>
            <person name="Tunlid A."/>
            <person name="Henrissat B."/>
            <person name="Grigoriev I.V."/>
            <person name="Hibbett D.S."/>
            <person name="Martin F."/>
        </authorList>
    </citation>
    <scope>NUCLEOTIDE SEQUENCE [LARGE SCALE GENOMIC DNA]</scope>
    <source>
        <strain evidence="2">Marx 270</strain>
    </source>
</reference>
<reference evidence="1 2" key="1">
    <citation type="submission" date="2014-04" db="EMBL/GenBank/DDBJ databases">
        <authorList>
            <consortium name="DOE Joint Genome Institute"/>
            <person name="Kuo A."/>
            <person name="Kohler A."/>
            <person name="Costa M.D."/>
            <person name="Nagy L.G."/>
            <person name="Floudas D."/>
            <person name="Copeland A."/>
            <person name="Barry K.W."/>
            <person name="Cichocki N."/>
            <person name="Veneault-Fourrey C."/>
            <person name="LaButti K."/>
            <person name="Lindquist E.A."/>
            <person name="Lipzen A."/>
            <person name="Lundell T."/>
            <person name="Morin E."/>
            <person name="Murat C."/>
            <person name="Sun H."/>
            <person name="Tunlid A."/>
            <person name="Henrissat B."/>
            <person name="Grigoriev I.V."/>
            <person name="Hibbett D.S."/>
            <person name="Martin F."/>
            <person name="Nordberg H.P."/>
            <person name="Cantor M.N."/>
            <person name="Hua S.X."/>
        </authorList>
    </citation>
    <scope>NUCLEOTIDE SEQUENCE [LARGE SCALE GENOMIC DNA]</scope>
    <source>
        <strain evidence="1 2">Marx 270</strain>
    </source>
</reference>
<name>A0A0C3N1E3_PISTI</name>